<evidence type="ECO:0000256" key="1">
    <source>
        <dbReference type="ARBA" id="ARBA00004141"/>
    </source>
</evidence>
<reference evidence="9" key="1">
    <citation type="submission" date="2019-04" db="EMBL/GenBank/DDBJ databases">
        <title>Draft genome sequence of Pseudonocardiaceae bacterium SL3-2-4.</title>
        <authorList>
            <person name="Ningsih F."/>
            <person name="Yokota A."/>
            <person name="Sakai Y."/>
            <person name="Nanatani K."/>
            <person name="Yabe S."/>
            <person name="Oetari A."/>
            <person name="Sjamsuridzal W."/>
        </authorList>
    </citation>
    <scope>NUCLEOTIDE SEQUENCE [LARGE SCALE GENOMIC DNA]</scope>
    <source>
        <strain evidence="9">SL3-2-4</strain>
    </source>
</reference>
<dbReference type="InterPro" id="IPR006042">
    <property type="entry name" value="Xan_ur_permease"/>
</dbReference>
<comment type="subcellular location">
    <subcellularLocation>
        <location evidence="1">Membrane</location>
        <topology evidence="1">Multi-pass membrane protein</topology>
    </subcellularLocation>
</comment>
<keyword evidence="3" id="KW-0813">Transport</keyword>
<evidence type="ECO:0000256" key="5">
    <source>
        <dbReference type="ARBA" id="ARBA00022989"/>
    </source>
</evidence>
<dbReference type="AlphaFoldDB" id="A0A4D4JEU9"/>
<evidence type="ECO:0000256" key="2">
    <source>
        <dbReference type="ARBA" id="ARBA00008821"/>
    </source>
</evidence>
<dbReference type="NCBIfam" id="TIGR00801">
    <property type="entry name" value="ncs2"/>
    <property type="match status" value="1"/>
</dbReference>
<proteinExistence type="inferred from homology"/>
<feature type="transmembrane region" description="Helical" evidence="7">
    <location>
        <begin position="54"/>
        <end position="72"/>
    </location>
</feature>
<comment type="similarity">
    <text evidence="2">Belongs to the nucleobase:cation symporter-2 (NCS2) (TC 2.A.40) family.</text>
</comment>
<feature type="transmembrane region" description="Helical" evidence="7">
    <location>
        <begin position="369"/>
        <end position="386"/>
    </location>
</feature>
<feature type="transmembrane region" description="Helical" evidence="7">
    <location>
        <begin position="392"/>
        <end position="409"/>
    </location>
</feature>
<evidence type="ECO:0000256" key="7">
    <source>
        <dbReference type="SAM" id="Phobius"/>
    </source>
</evidence>
<feature type="transmembrane region" description="Helical" evidence="7">
    <location>
        <begin position="334"/>
        <end position="357"/>
    </location>
</feature>
<feature type="transmembrane region" description="Helical" evidence="7">
    <location>
        <begin position="303"/>
        <end position="322"/>
    </location>
</feature>
<dbReference type="GO" id="GO:0042907">
    <property type="term" value="F:xanthine transmembrane transporter activity"/>
    <property type="evidence" value="ECO:0007669"/>
    <property type="project" value="TreeGrafter"/>
</dbReference>
<keyword evidence="5 7" id="KW-1133">Transmembrane helix</keyword>
<keyword evidence="4 7" id="KW-0812">Transmembrane</keyword>
<dbReference type="InterPro" id="IPR006043">
    <property type="entry name" value="NCS2"/>
</dbReference>
<dbReference type="PANTHER" id="PTHR42810:SF2">
    <property type="entry name" value="PURINE PERMEASE C1399.01C-RELATED"/>
    <property type="match status" value="1"/>
</dbReference>
<protein>
    <submittedName>
        <fullName evidence="8">Nitrate reductase</fullName>
    </submittedName>
</protein>
<name>A0A4D4JEU9_9PSEU</name>
<comment type="caution">
    <text evidence="8">The sequence shown here is derived from an EMBL/GenBank/DDBJ whole genome shotgun (WGS) entry which is preliminary data.</text>
</comment>
<feature type="transmembrane region" description="Helical" evidence="7">
    <location>
        <begin position="162"/>
        <end position="181"/>
    </location>
</feature>
<gene>
    <name evidence="8" type="ORF">GTS_44720</name>
</gene>
<dbReference type="OrthoDB" id="9779092at2"/>
<dbReference type="PANTHER" id="PTHR42810">
    <property type="entry name" value="PURINE PERMEASE C1399.01C-RELATED"/>
    <property type="match status" value="1"/>
</dbReference>
<accession>A0A4D4JEU9</accession>
<evidence type="ECO:0000313" key="9">
    <source>
        <dbReference type="Proteomes" id="UP000298860"/>
    </source>
</evidence>
<organism evidence="8 9">
    <name type="scientific">Gandjariella thermophila</name>
    <dbReference type="NCBI Taxonomy" id="1931992"/>
    <lineage>
        <taxon>Bacteria</taxon>
        <taxon>Bacillati</taxon>
        <taxon>Actinomycetota</taxon>
        <taxon>Actinomycetes</taxon>
        <taxon>Pseudonocardiales</taxon>
        <taxon>Pseudonocardiaceae</taxon>
        <taxon>Gandjariella</taxon>
    </lineage>
</organism>
<dbReference type="GO" id="GO:0005886">
    <property type="term" value="C:plasma membrane"/>
    <property type="evidence" value="ECO:0007669"/>
    <property type="project" value="UniProtKB-ARBA"/>
</dbReference>
<sequence>MALWTVHGDGRRVTEGEVVSPDERLSWPLTIGLGLQHVVAMFGATVLVPTLTGLPPTTTLLFSGVGTLLFLVLTRNRVPSYLGSSFAFIAPLTAAREQGMAAQLGGVLTAGLVLIAVGVAVKALGVRLLDSLMPPVVTGAVVILVGLNLAPQATRMYQAQPLVATVTVGIILLAAVLGRGLLSRTAVLLGVLAGWLVGALGGALDADKLSRLRAADWFGVPALHGPELRPSVVVLVLPVVIVLVAENVGHVKAVAAVTGRNLDGSVGDALIGDGLATTLAGLGGGSGTTTYAENIGVMAATRVYSTAAYAVAAVSAVLLSFSPKIGALVDTVPTGVLGGATLVLYGLIGMVGVRIWVENRVHFGDPVNLMVVAVALVAGIGDLTLSVGGVQLGGIAWGSLAIVLLHPILRRARRSRAA</sequence>
<feature type="transmembrane region" description="Helical" evidence="7">
    <location>
        <begin position="187"/>
        <end position="204"/>
    </location>
</feature>
<dbReference type="EMBL" id="BJFL01000029">
    <property type="protein sequence ID" value="GDY32839.1"/>
    <property type="molecule type" value="Genomic_DNA"/>
</dbReference>
<dbReference type="RefSeq" id="WP_137815832.1">
    <property type="nucleotide sequence ID" value="NZ_BJFL01000029.1"/>
</dbReference>
<feature type="transmembrane region" description="Helical" evidence="7">
    <location>
        <begin position="107"/>
        <end position="126"/>
    </location>
</feature>
<evidence type="ECO:0000256" key="4">
    <source>
        <dbReference type="ARBA" id="ARBA00022692"/>
    </source>
</evidence>
<keyword evidence="6 7" id="KW-0472">Membrane</keyword>
<feature type="transmembrane region" description="Helical" evidence="7">
    <location>
        <begin position="132"/>
        <end position="150"/>
    </location>
</feature>
<feature type="transmembrane region" description="Helical" evidence="7">
    <location>
        <begin position="78"/>
        <end position="95"/>
    </location>
</feature>
<evidence type="ECO:0000256" key="6">
    <source>
        <dbReference type="ARBA" id="ARBA00023136"/>
    </source>
</evidence>
<keyword evidence="9" id="KW-1185">Reference proteome</keyword>
<evidence type="ECO:0000313" key="8">
    <source>
        <dbReference type="EMBL" id="GDY32839.1"/>
    </source>
</evidence>
<dbReference type="Proteomes" id="UP000298860">
    <property type="component" value="Unassembled WGS sequence"/>
</dbReference>
<dbReference type="Pfam" id="PF00860">
    <property type="entry name" value="Xan_ur_permease"/>
    <property type="match status" value="1"/>
</dbReference>
<evidence type="ECO:0000256" key="3">
    <source>
        <dbReference type="ARBA" id="ARBA00022448"/>
    </source>
</evidence>